<dbReference type="Pfam" id="PF01027">
    <property type="entry name" value="Bax1-I"/>
    <property type="match status" value="1"/>
</dbReference>
<gene>
    <name evidence="7" type="ORF">DFR52_105267</name>
</gene>
<evidence type="ECO:0000256" key="4">
    <source>
        <dbReference type="ARBA" id="ARBA00022989"/>
    </source>
</evidence>
<dbReference type="OrthoDB" id="9793828at2"/>
<feature type="transmembrane region" description="Helical" evidence="6">
    <location>
        <begin position="32"/>
        <end position="55"/>
    </location>
</feature>
<evidence type="ECO:0000256" key="5">
    <source>
        <dbReference type="ARBA" id="ARBA00023136"/>
    </source>
</evidence>
<evidence type="ECO:0000313" key="8">
    <source>
        <dbReference type="Proteomes" id="UP000246352"/>
    </source>
</evidence>
<keyword evidence="3 6" id="KW-0812">Transmembrane</keyword>
<comment type="similarity">
    <text evidence="2 6">Belongs to the BI1 family.</text>
</comment>
<proteinExistence type="inferred from homology"/>
<feature type="transmembrane region" description="Helical" evidence="6">
    <location>
        <begin position="75"/>
        <end position="101"/>
    </location>
</feature>
<dbReference type="CDD" id="cd10432">
    <property type="entry name" value="BI-1-like_bacterial"/>
    <property type="match status" value="1"/>
</dbReference>
<evidence type="ECO:0000313" key="7">
    <source>
        <dbReference type="EMBL" id="PWV98285.1"/>
    </source>
</evidence>
<comment type="caution">
    <text evidence="7">The sequence shown here is derived from an EMBL/GenBank/DDBJ whole genome shotgun (WGS) entry which is preliminary data.</text>
</comment>
<dbReference type="PANTHER" id="PTHR23291">
    <property type="entry name" value="BAX INHIBITOR-RELATED"/>
    <property type="match status" value="1"/>
</dbReference>
<reference evidence="7 8" key="1">
    <citation type="submission" date="2018-05" db="EMBL/GenBank/DDBJ databases">
        <title>Genomic Encyclopedia of Type Strains, Phase IV (KMG-IV): sequencing the most valuable type-strain genomes for metagenomic binning, comparative biology and taxonomic classification.</title>
        <authorList>
            <person name="Goeker M."/>
        </authorList>
    </citation>
    <scope>NUCLEOTIDE SEQUENCE [LARGE SCALE GENOMIC DNA]</scope>
    <source>
        <strain evidence="7 8">DSM 16791</strain>
    </source>
</reference>
<dbReference type="AlphaFoldDB" id="A0A317PEG9"/>
<keyword evidence="5 6" id="KW-0472">Membrane</keyword>
<feature type="transmembrane region" description="Helical" evidence="6">
    <location>
        <begin position="239"/>
        <end position="255"/>
    </location>
</feature>
<accession>A0A317PEG9</accession>
<feature type="transmembrane region" description="Helical" evidence="6">
    <location>
        <begin position="113"/>
        <end position="132"/>
    </location>
</feature>
<feature type="transmembrane region" description="Helical" evidence="6">
    <location>
        <begin position="193"/>
        <end position="210"/>
    </location>
</feature>
<dbReference type="RefSeq" id="WP_110033699.1">
    <property type="nucleotide sequence ID" value="NZ_QGTR01000005.1"/>
</dbReference>
<sequence length="258" mass="27636">MADFRNSNVRVAGGAHVDADIDQGLRAYMLRVYNLMAMGLGITGVAAYAIAMFATTNDPAAAVATLGNGKMLTSLGAALYGSPLKWVVMLAPLGMVFFLSARLEKMSVASAQTAFWVFAALMGVSLSSIFLVYTGASITQTFFVTAASFGALSLYGYTTKRNLSAMGSFLMMGLFGLIIAMVVNIFLQSSALQFAISAIGVLIFAGLTAYDTQQIKEMYYEGDSDATAGRKAIMGALRLYLDFINLFTFLLQFMGNRE</sequence>
<dbReference type="Proteomes" id="UP000246352">
    <property type="component" value="Unassembled WGS sequence"/>
</dbReference>
<feature type="transmembrane region" description="Helical" evidence="6">
    <location>
        <begin position="138"/>
        <end position="157"/>
    </location>
</feature>
<keyword evidence="4 6" id="KW-1133">Transmembrane helix</keyword>
<evidence type="ECO:0000256" key="1">
    <source>
        <dbReference type="ARBA" id="ARBA00004141"/>
    </source>
</evidence>
<dbReference type="EMBL" id="QGTR01000005">
    <property type="protein sequence ID" value="PWV98285.1"/>
    <property type="molecule type" value="Genomic_DNA"/>
</dbReference>
<keyword evidence="8" id="KW-1185">Reference proteome</keyword>
<feature type="transmembrane region" description="Helical" evidence="6">
    <location>
        <begin position="169"/>
        <end position="187"/>
    </location>
</feature>
<evidence type="ECO:0000256" key="2">
    <source>
        <dbReference type="ARBA" id="ARBA00010350"/>
    </source>
</evidence>
<dbReference type="PANTHER" id="PTHR23291:SF50">
    <property type="entry name" value="PROTEIN LIFEGUARD 4"/>
    <property type="match status" value="1"/>
</dbReference>
<dbReference type="InterPro" id="IPR006214">
    <property type="entry name" value="Bax_inhibitor_1-related"/>
</dbReference>
<evidence type="ECO:0000256" key="3">
    <source>
        <dbReference type="ARBA" id="ARBA00022692"/>
    </source>
</evidence>
<protein>
    <recommendedName>
        <fullName evidence="9">Modulator of FtsH protease</fullName>
    </recommendedName>
</protein>
<dbReference type="GO" id="GO:0005886">
    <property type="term" value="C:plasma membrane"/>
    <property type="evidence" value="ECO:0007669"/>
    <property type="project" value="TreeGrafter"/>
</dbReference>
<name>A0A317PEG9_9HYPH</name>
<evidence type="ECO:0000256" key="6">
    <source>
        <dbReference type="RuleBase" id="RU004379"/>
    </source>
</evidence>
<comment type="subcellular location">
    <subcellularLocation>
        <location evidence="1">Membrane</location>
        <topology evidence="1">Multi-pass membrane protein</topology>
    </subcellularLocation>
</comment>
<organism evidence="7 8">
    <name type="scientific">Hoeflea marina</name>
    <dbReference type="NCBI Taxonomy" id="274592"/>
    <lineage>
        <taxon>Bacteria</taxon>
        <taxon>Pseudomonadati</taxon>
        <taxon>Pseudomonadota</taxon>
        <taxon>Alphaproteobacteria</taxon>
        <taxon>Hyphomicrobiales</taxon>
        <taxon>Rhizobiaceae</taxon>
        <taxon>Hoeflea</taxon>
    </lineage>
</organism>
<evidence type="ECO:0008006" key="9">
    <source>
        <dbReference type="Google" id="ProtNLM"/>
    </source>
</evidence>